<dbReference type="EMBL" id="JAUEPS010000092">
    <property type="protein sequence ID" value="KAK0438893.1"/>
    <property type="molecule type" value="Genomic_DNA"/>
</dbReference>
<evidence type="ECO:0000313" key="3">
    <source>
        <dbReference type="Proteomes" id="UP001175211"/>
    </source>
</evidence>
<feature type="region of interest" description="Disordered" evidence="1">
    <location>
        <begin position="108"/>
        <end position="158"/>
    </location>
</feature>
<protein>
    <submittedName>
        <fullName evidence="2">Uncharacterized protein</fullName>
    </submittedName>
</protein>
<comment type="caution">
    <text evidence="2">The sequence shown here is derived from an EMBL/GenBank/DDBJ whole genome shotgun (WGS) entry which is preliminary data.</text>
</comment>
<sequence length="298" mass="33052">MCSSQQHYNCSSSYLRVDRTTKSIKQPIDTNQLETSQEITTLILTIRMVIIPLMEPMIFLRSSLTEMRLEVTTLNRSWTTFGSARKSLILSNLHPWVIASVDHSTHLTAPRAPDNSQSTNNASSAFDSGDADTQQRPPMPQIHPPSPFRPTQQPKSEEEPDITLIVQRSDGGHAFRQHSCLCPDPDSGTGATEMLTASPDRSVVVLQGYRSLSFVEVFSKGAFFAGMEDLTKLKIITSDVGGKLGVFSAAFRKLGQVFEWGDGAKILGSTRRFRVLDSFERGFSSTSDLRNCRMPGLY</sequence>
<feature type="compositionally biased region" description="Polar residues" evidence="1">
    <location>
        <begin position="114"/>
        <end position="136"/>
    </location>
</feature>
<proteinExistence type="predicted"/>
<accession>A0AA39JA73</accession>
<dbReference type="Proteomes" id="UP001175211">
    <property type="component" value="Unassembled WGS sequence"/>
</dbReference>
<evidence type="ECO:0000256" key="1">
    <source>
        <dbReference type="SAM" id="MobiDB-lite"/>
    </source>
</evidence>
<dbReference type="GeneID" id="85353960"/>
<organism evidence="2 3">
    <name type="scientific">Armillaria tabescens</name>
    <name type="common">Ringless honey mushroom</name>
    <name type="synonym">Agaricus tabescens</name>
    <dbReference type="NCBI Taxonomy" id="1929756"/>
    <lineage>
        <taxon>Eukaryota</taxon>
        <taxon>Fungi</taxon>
        <taxon>Dikarya</taxon>
        <taxon>Basidiomycota</taxon>
        <taxon>Agaricomycotina</taxon>
        <taxon>Agaricomycetes</taxon>
        <taxon>Agaricomycetidae</taxon>
        <taxon>Agaricales</taxon>
        <taxon>Marasmiineae</taxon>
        <taxon>Physalacriaceae</taxon>
        <taxon>Desarmillaria</taxon>
    </lineage>
</organism>
<gene>
    <name evidence="2" type="ORF">EV420DRAFT_1486544</name>
</gene>
<evidence type="ECO:0000313" key="2">
    <source>
        <dbReference type="EMBL" id="KAK0438893.1"/>
    </source>
</evidence>
<keyword evidence="3" id="KW-1185">Reference proteome</keyword>
<dbReference type="RefSeq" id="XP_060323087.1">
    <property type="nucleotide sequence ID" value="XM_060470412.1"/>
</dbReference>
<dbReference type="AlphaFoldDB" id="A0AA39JA73"/>
<name>A0AA39JA73_ARMTA</name>
<feature type="compositionally biased region" description="Pro residues" evidence="1">
    <location>
        <begin position="137"/>
        <end position="148"/>
    </location>
</feature>
<reference evidence="2" key="1">
    <citation type="submission" date="2023-06" db="EMBL/GenBank/DDBJ databases">
        <authorList>
            <consortium name="Lawrence Berkeley National Laboratory"/>
            <person name="Ahrendt S."/>
            <person name="Sahu N."/>
            <person name="Indic B."/>
            <person name="Wong-Bajracharya J."/>
            <person name="Merenyi Z."/>
            <person name="Ke H.-M."/>
            <person name="Monk M."/>
            <person name="Kocsube S."/>
            <person name="Drula E."/>
            <person name="Lipzen A."/>
            <person name="Balint B."/>
            <person name="Henrissat B."/>
            <person name="Andreopoulos B."/>
            <person name="Martin F.M."/>
            <person name="Harder C.B."/>
            <person name="Rigling D."/>
            <person name="Ford K.L."/>
            <person name="Foster G.D."/>
            <person name="Pangilinan J."/>
            <person name="Papanicolaou A."/>
            <person name="Barry K."/>
            <person name="LaButti K."/>
            <person name="Viragh M."/>
            <person name="Koriabine M."/>
            <person name="Yan M."/>
            <person name="Riley R."/>
            <person name="Champramary S."/>
            <person name="Plett K.L."/>
            <person name="Tsai I.J."/>
            <person name="Slot J."/>
            <person name="Sipos G."/>
            <person name="Plett J."/>
            <person name="Nagy L.G."/>
            <person name="Grigoriev I.V."/>
        </authorList>
    </citation>
    <scope>NUCLEOTIDE SEQUENCE</scope>
    <source>
        <strain evidence="2">CCBAS 213</strain>
    </source>
</reference>